<accession>A0A3B0XXL0</accession>
<dbReference type="AlphaFoldDB" id="A0A3B0XXL0"/>
<name>A0A3B0XXL0_9ZZZZ</name>
<feature type="non-terminal residue" evidence="1">
    <location>
        <position position="1"/>
    </location>
</feature>
<gene>
    <name evidence="1" type="ORF">MNBD_GAMMA10-478</name>
</gene>
<sequence length="53" mass="6134">FNLEKSVESRNSAQALDLYSYMKKVFITNEVTSHFFITLSKSITYTSFSRSTD</sequence>
<protein>
    <submittedName>
        <fullName evidence="1">Uncharacterized protein</fullName>
    </submittedName>
</protein>
<dbReference type="EMBL" id="UOFJ01000698">
    <property type="protein sequence ID" value="VAW73108.1"/>
    <property type="molecule type" value="Genomic_DNA"/>
</dbReference>
<organism evidence="1">
    <name type="scientific">hydrothermal vent metagenome</name>
    <dbReference type="NCBI Taxonomy" id="652676"/>
    <lineage>
        <taxon>unclassified sequences</taxon>
        <taxon>metagenomes</taxon>
        <taxon>ecological metagenomes</taxon>
    </lineage>
</organism>
<evidence type="ECO:0000313" key="1">
    <source>
        <dbReference type="EMBL" id="VAW73108.1"/>
    </source>
</evidence>
<proteinExistence type="predicted"/>
<reference evidence="1" key="1">
    <citation type="submission" date="2018-06" db="EMBL/GenBank/DDBJ databases">
        <authorList>
            <person name="Zhirakovskaya E."/>
        </authorList>
    </citation>
    <scope>NUCLEOTIDE SEQUENCE</scope>
</reference>